<dbReference type="Gramene" id="Al_scaffold_0006_2961">
    <property type="protein sequence ID" value="Al_scaffold_0006_2961"/>
    <property type="gene ID" value="Al_scaffold_0006_2961"/>
</dbReference>
<dbReference type="EMBL" id="GL348718">
    <property type="protein sequence ID" value="EFH48652.1"/>
    <property type="molecule type" value="Genomic_DNA"/>
</dbReference>
<reference evidence="3" key="1">
    <citation type="journal article" date="2011" name="Nat. Genet.">
        <title>The Arabidopsis lyrata genome sequence and the basis of rapid genome size change.</title>
        <authorList>
            <person name="Hu T.T."/>
            <person name="Pattyn P."/>
            <person name="Bakker E.G."/>
            <person name="Cao J."/>
            <person name="Cheng J.-F."/>
            <person name="Clark R.M."/>
            <person name="Fahlgren N."/>
            <person name="Fawcett J.A."/>
            <person name="Grimwood J."/>
            <person name="Gundlach H."/>
            <person name="Haberer G."/>
            <person name="Hollister J.D."/>
            <person name="Ossowski S."/>
            <person name="Ottilar R.P."/>
            <person name="Salamov A.A."/>
            <person name="Schneeberger K."/>
            <person name="Spannagl M."/>
            <person name="Wang X."/>
            <person name="Yang L."/>
            <person name="Nasrallah M.E."/>
            <person name="Bergelson J."/>
            <person name="Carrington J.C."/>
            <person name="Gaut B.S."/>
            <person name="Schmutz J."/>
            <person name="Mayer K.F.X."/>
            <person name="Van de Peer Y."/>
            <person name="Grigoriev I.V."/>
            <person name="Nordborg M."/>
            <person name="Weigel D."/>
            <person name="Guo Y.-L."/>
        </authorList>
    </citation>
    <scope>NUCLEOTIDE SEQUENCE [LARGE SCALE GENOMIC DNA]</scope>
    <source>
        <strain evidence="3">cv. MN47</strain>
    </source>
</reference>
<evidence type="ECO:0000313" key="2">
    <source>
        <dbReference type="EMBL" id="EFH48652.1"/>
    </source>
</evidence>
<name>D7M8E5_ARALL</name>
<accession>D7M8E5</accession>
<dbReference type="HOGENOM" id="CLU_1671724_0_0_1"/>
<protein>
    <submittedName>
        <fullName evidence="2">Predicted protein</fullName>
    </submittedName>
</protein>
<feature type="region of interest" description="Disordered" evidence="1">
    <location>
        <begin position="37"/>
        <end position="90"/>
    </location>
</feature>
<dbReference type="Proteomes" id="UP000008694">
    <property type="component" value="Unassembled WGS sequence"/>
</dbReference>
<keyword evidence="3" id="KW-1185">Reference proteome</keyword>
<evidence type="ECO:0000313" key="3">
    <source>
        <dbReference type="Proteomes" id="UP000008694"/>
    </source>
</evidence>
<dbReference type="AlphaFoldDB" id="D7M8E5"/>
<evidence type="ECO:0000256" key="1">
    <source>
        <dbReference type="SAM" id="MobiDB-lite"/>
    </source>
</evidence>
<proteinExistence type="predicted"/>
<organism evidence="3">
    <name type="scientific">Arabidopsis lyrata subsp. lyrata</name>
    <name type="common">Lyre-leaved rock-cress</name>
    <dbReference type="NCBI Taxonomy" id="81972"/>
    <lineage>
        <taxon>Eukaryota</taxon>
        <taxon>Viridiplantae</taxon>
        <taxon>Streptophyta</taxon>
        <taxon>Embryophyta</taxon>
        <taxon>Tracheophyta</taxon>
        <taxon>Spermatophyta</taxon>
        <taxon>Magnoliopsida</taxon>
        <taxon>eudicotyledons</taxon>
        <taxon>Gunneridae</taxon>
        <taxon>Pentapetalae</taxon>
        <taxon>rosids</taxon>
        <taxon>malvids</taxon>
        <taxon>Brassicales</taxon>
        <taxon>Brassicaceae</taxon>
        <taxon>Camelineae</taxon>
        <taxon>Arabidopsis</taxon>
    </lineage>
</organism>
<gene>
    <name evidence="2" type="ORF">ARALYDRAFT_662896</name>
</gene>
<feature type="compositionally biased region" description="Low complexity" evidence="1">
    <location>
        <begin position="56"/>
        <end position="88"/>
    </location>
</feature>
<sequence length="158" mass="16534">MDVASSPIFVCPFHTIQILTIAFSGVFSTTISSSLLSSEEDSPHKDLLPSSEEDSSLSSFPSPFLSSFSSSSSLSSSSLSSSSLSSSSFYGSKTGLEVEDGCAIEDGCSVEDGCYSVDDGCCSVVGTSLFLFNPVFFGGIIGNEKPNVVTKEKRNSKI</sequence>